<accession>M0NDX8</accession>
<dbReference type="eggNOG" id="arCOG00894">
    <property type="taxonomic scope" value="Archaea"/>
</dbReference>
<dbReference type="STRING" id="1227457.C451_03604"/>
<dbReference type="InterPro" id="IPR050256">
    <property type="entry name" value="Glycosyltransferase_2"/>
</dbReference>
<feature type="domain" description="Glycosyltransferase 2-like" evidence="3">
    <location>
        <begin position="78"/>
        <end position="238"/>
    </location>
</feature>
<feature type="region of interest" description="Disordered" evidence="1">
    <location>
        <begin position="1"/>
        <end position="56"/>
    </location>
</feature>
<feature type="transmembrane region" description="Helical" evidence="2">
    <location>
        <begin position="308"/>
        <end position="329"/>
    </location>
</feature>
<evidence type="ECO:0000256" key="2">
    <source>
        <dbReference type="SAM" id="Phobius"/>
    </source>
</evidence>
<keyword evidence="2" id="KW-0472">Membrane</keyword>
<feature type="compositionally biased region" description="Basic and acidic residues" evidence="1">
    <location>
        <begin position="24"/>
        <end position="40"/>
    </location>
</feature>
<proteinExistence type="predicted"/>
<dbReference type="CDD" id="cd04179">
    <property type="entry name" value="DPM_DPG-synthase_like"/>
    <property type="match status" value="1"/>
</dbReference>
<organism evidence="4 5">
    <name type="scientific">Halococcus thailandensis JCM 13552</name>
    <dbReference type="NCBI Taxonomy" id="1227457"/>
    <lineage>
        <taxon>Archaea</taxon>
        <taxon>Methanobacteriati</taxon>
        <taxon>Methanobacteriota</taxon>
        <taxon>Stenosarchaea group</taxon>
        <taxon>Halobacteria</taxon>
        <taxon>Halobacteriales</taxon>
        <taxon>Halococcaceae</taxon>
        <taxon>Halococcus</taxon>
    </lineage>
</organism>
<dbReference type="GO" id="GO:0016740">
    <property type="term" value="F:transferase activity"/>
    <property type="evidence" value="ECO:0007669"/>
    <property type="project" value="UniProtKB-KW"/>
</dbReference>
<dbReference type="Proteomes" id="UP000011680">
    <property type="component" value="Unassembled WGS sequence"/>
</dbReference>
<keyword evidence="2" id="KW-1133">Transmembrane helix</keyword>
<keyword evidence="2" id="KW-0812">Transmembrane</keyword>
<gene>
    <name evidence="4" type="ORF">C451_03604</name>
</gene>
<sequence>MTDTTTTQLGERMSETTGGDESTTGERVETLFDSSDETRASARVSTGAVAGNGTNAHRHVAESEPISALGGTDCEVLVAIPAYNEASTIGDVVEQAHEHADHILVVDDGSDDDTADSAATAGALVSEHVRNRGYGAALKTAFATARSVDAAHLVILDGDGQHDPADVPRLVAVQQETAANLVIGSRFIGDVTSNAPLYRQAGLTTINMLTNLSMGVVRADSRVSDTQSGFRAYDREAIATLAADPAIGDWMSASIDILYHAHHYDYEIEEVPIEVSYDVEDASTHAPVSHGVALVRNILKTIERERPLTALAVPGFSLTFGGLGFGYWAATNYVQSGTFPLGLALMAVFLTLMGIFACFTAIVLHSLSTYFENAGREGTPR</sequence>
<dbReference type="AlphaFoldDB" id="M0NDX8"/>
<protein>
    <submittedName>
        <fullName evidence="4">Family 2 glycosyl transferase</fullName>
    </submittedName>
</protein>
<dbReference type="Gene3D" id="3.90.550.10">
    <property type="entry name" value="Spore Coat Polysaccharide Biosynthesis Protein SpsA, Chain A"/>
    <property type="match status" value="1"/>
</dbReference>
<dbReference type="SUPFAM" id="SSF53448">
    <property type="entry name" value="Nucleotide-diphospho-sugar transferases"/>
    <property type="match status" value="1"/>
</dbReference>
<evidence type="ECO:0000256" key="1">
    <source>
        <dbReference type="SAM" id="MobiDB-lite"/>
    </source>
</evidence>
<evidence type="ECO:0000259" key="3">
    <source>
        <dbReference type="Pfam" id="PF00535"/>
    </source>
</evidence>
<dbReference type="PANTHER" id="PTHR48090:SF7">
    <property type="entry name" value="RFBJ PROTEIN"/>
    <property type="match status" value="1"/>
</dbReference>
<dbReference type="PATRIC" id="fig|1227457.3.peg.641"/>
<keyword evidence="4" id="KW-0808">Transferase</keyword>
<dbReference type="InterPro" id="IPR001173">
    <property type="entry name" value="Glyco_trans_2-like"/>
</dbReference>
<dbReference type="Pfam" id="PF00535">
    <property type="entry name" value="Glycos_transf_2"/>
    <property type="match status" value="1"/>
</dbReference>
<name>M0NDX8_9EURY</name>
<dbReference type="EMBL" id="AOMF01000088">
    <property type="protein sequence ID" value="EMA56187.1"/>
    <property type="molecule type" value="Genomic_DNA"/>
</dbReference>
<evidence type="ECO:0000313" key="5">
    <source>
        <dbReference type="Proteomes" id="UP000011680"/>
    </source>
</evidence>
<dbReference type="InterPro" id="IPR029044">
    <property type="entry name" value="Nucleotide-diphossugar_trans"/>
</dbReference>
<keyword evidence="5" id="KW-1185">Reference proteome</keyword>
<evidence type="ECO:0000313" key="4">
    <source>
        <dbReference type="EMBL" id="EMA56187.1"/>
    </source>
</evidence>
<dbReference type="PANTHER" id="PTHR48090">
    <property type="entry name" value="UNDECAPRENYL-PHOSPHATE 4-DEOXY-4-FORMAMIDO-L-ARABINOSE TRANSFERASE-RELATED"/>
    <property type="match status" value="1"/>
</dbReference>
<feature type="transmembrane region" description="Helical" evidence="2">
    <location>
        <begin position="341"/>
        <end position="364"/>
    </location>
</feature>
<reference evidence="4 5" key="1">
    <citation type="journal article" date="2014" name="PLoS Genet.">
        <title>Phylogenetically driven sequencing of extremely halophilic archaea reveals strategies for static and dynamic osmo-response.</title>
        <authorList>
            <person name="Becker E.A."/>
            <person name="Seitzer P.M."/>
            <person name="Tritt A."/>
            <person name="Larsen D."/>
            <person name="Krusor M."/>
            <person name="Yao A.I."/>
            <person name="Wu D."/>
            <person name="Madern D."/>
            <person name="Eisen J.A."/>
            <person name="Darling A.E."/>
            <person name="Facciotti M.T."/>
        </authorList>
    </citation>
    <scope>NUCLEOTIDE SEQUENCE [LARGE SCALE GENOMIC DNA]</scope>
    <source>
        <strain evidence="4 5">JCM 13552</strain>
    </source>
</reference>
<comment type="caution">
    <text evidence="4">The sequence shown here is derived from an EMBL/GenBank/DDBJ whole genome shotgun (WGS) entry which is preliminary data.</text>
</comment>